<dbReference type="Proteomes" id="UP000292423">
    <property type="component" value="Unassembled WGS sequence"/>
</dbReference>
<accession>A0A4Q7ZBV5</accession>
<comment type="caution">
    <text evidence="1">The sequence shown here is derived from an EMBL/GenBank/DDBJ whole genome shotgun (WGS) entry which is preliminary data.</text>
</comment>
<dbReference type="AlphaFoldDB" id="A0A4Q7ZBV5"/>
<dbReference type="EMBL" id="SHKX01000005">
    <property type="protein sequence ID" value="RZU48112.1"/>
    <property type="molecule type" value="Genomic_DNA"/>
</dbReference>
<keyword evidence="2" id="KW-1185">Reference proteome</keyword>
<protein>
    <submittedName>
        <fullName evidence="1">Uncharacterized protein</fullName>
    </submittedName>
</protein>
<evidence type="ECO:0000313" key="1">
    <source>
        <dbReference type="EMBL" id="RZU48112.1"/>
    </source>
</evidence>
<sequence length="281" mass="32331">MIHQCEQGCQEIVIRQGSRHAFAETGNRCGHNPVSPCLDPLKPVPRNLPPVIVQVCDRFQKYYDTPQMLPLLNAANGSLRRQRSERREAVVVIFLQLMKYYNLLTGRSEIPTQNGHLGLTVAWIAEQAGLGIKRTYRAMKDLQLAGIIKVKPRTKLTEQGYRGVVAIKMVTDSIFRSFGLLDELKRQVRYKEKELAMKTQRIIDDANPTAAEHARLLESLRRKVTPKVAREHAENLRQEWLDDQKRQIQLRCLELRQQQPDLPLAEVRRQAAMQLAREALQ</sequence>
<name>A0A4Q7ZBV5_9GAMM</name>
<dbReference type="OrthoDB" id="5918726at2"/>
<evidence type="ECO:0000313" key="2">
    <source>
        <dbReference type="Proteomes" id="UP000292423"/>
    </source>
</evidence>
<reference evidence="1 2" key="1">
    <citation type="submission" date="2019-02" db="EMBL/GenBank/DDBJ databases">
        <title>Genomic Encyclopedia of Type Strains, Phase IV (KMG-IV): sequencing the most valuable type-strain genomes for metagenomic binning, comparative biology and taxonomic classification.</title>
        <authorList>
            <person name="Goeker M."/>
        </authorList>
    </citation>
    <scope>NUCLEOTIDE SEQUENCE [LARGE SCALE GENOMIC DNA]</scope>
    <source>
        <strain evidence="1 2">DSM 105135</strain>
    </source>
</reference>
<dbReference type="RefSeq" id="WP_130410481.1">
    <property type="nucleotide sequence ID" value="NZ_SHKX01000005.1"/>
</dbReference>
<organism evidence="1 2">
    <name type="scientific">Fluviicoccus keumensis</name>
    <dbReference type="NCBI Taxonomy" id="1435465"/>
    <lineage>
        <taxon>Bacteria</taxon>
        <taxon>Pseudomonadati</taxon>
        <taxon>Pseudomonadota</taxon>
        <taxon>Gammaproteobacteria</taxon>
        <taxon>Moraxellales</taxon>
        <taxon>Moraxellaceae</taxon>
        <taxon>Fluviicoccus</taxon>
    </lineage>
</organism>
<gene>
    <name evidence="1" type="ORF">EV700_0173</name>
</gene>
<proteinExistence type="predicted"/>